<dbReference type="PANTHER" id="PTHR43048">
    <property type="entry name" value="METHYLMALONYL-COA EPIMERASE"/>
    <property type="match status" value="1"/>
</dbReference>
<keyword evidence="5" id="KW-1185">Reference proteome</keyword>
<dbReference type="Pfam" id="PF13669">
    <property type="entry name" value="Glyoxalase_4"/>
    <property type="match status" value="1"/>
</dbReference>
<feature type="domain" description="VOC" evidence="3">
    <location>
        <begin position="4"/>
        <end position="132"/>
    </location>
</feature>
<evidence type="ECO:0000259" key="3">
    <source>
        <dbReference type="PROSITE" id="PS51819"/>
    </source>
</evidence>
<dbReference type="NCBIfam" id="TIGR03081">
    <property type="entry name" value="metmalonyl_epim"/>
    <property type="match status" value="1"/>
</dbReference>
<sequence length="137" mass="15069">MVKKVDHIGIAVHSIETVIPFYTDVLHLSFIGFEEVPTQQVKVAFLSAGDTKIELLEPMSDESAIAKFLKKKGEGIHHIGFEVDHLAAKLSELKEQGVPLIDEIPRIGAANAKIAFLHPIAANHVLIELCEKQRGDL</sequence>
<reference evidence="4" key="1">
    <citation type="submission" date="2024-05" db="EMBL/GenBank/DDBJ databases">
        <title>Metabacillus sp. nov., isolated from the rhizosphere soil of tomato plants.</title>
        <authorList>
            <person name="Ma R."/>
        </authorList>
    </citation>
    <scope>NUCLEOTIDE SEQUENCE</scope>
    <source>
        <strain evidence="4">DBTR6</strain>
    </source>
</reference>
<dbReference type="GO" id="GO:0004493">
    <property type="term" value="F:methylmalonyl-CoA epimerase activity"/>
    <property type="evidence" value="ECO:0007669"/>
    <property type="project" value="UniProtKB-EC"/>
</dbReference>
<keyword evidence="2" id="KW-0479">Metal-binding</keyword>
<dbReference type="InterPro" id="IPR037523">
    <property type="entry name" value="VOC_core"/>
</dbReference>
<evidence type="ECO:0000313" key="5">
    <source>
        <dbReference type="Proteomes" id="UP001165287"/>
    </source>
</evidence>
<gene>
    <name evidence="4" type="primary">mce</name>
    <name evidence="4" type="ORF">K9V48_09440</name>
</gene>
<dbReference type="EC" id="5.1.99.1" evidence="4"/>
<protein>
    <submittedName>
        <fullName evidence="4">Methylmalonyl-CoA epimerase</fullName>
        <ecNumber evidence="4">5.1.99.1</ecNumber>
    </submittedName>
</protein>
<dbReference type="EMBL" id="JAIQUM010000015">
    <property type="protein sequence ID" value="MBZ5750464.1"/>
    <property type="molecule type" value="Genomic_DNA"/>
</dbReference>
<dbReference type="PANTHER" id="PTHR43048:SF3">
    <property type="entry name" value="METHYLMALONYL-COA EPIMERASE, MITOCHONDRIAL"/>
    <property type="match status" value="1"/>
</dbReference>
<dbReference type="InterPro" id="IPR051785">
    <property type="entry name" value="MMCE/EMCE_epimerase"/>
</dbReference>
<dbReference type="RefSeq" id="WP_224138633.1">
    <property type="nucleotide sequence ID" value="NZ_JAIQUM010000015.1"/>
</dbReference>
<evidence type="ECO:0000313" key="4">
    <source>
        <dbReference type="EMBL" id="MBZ5750464.1"/>
    </source>
</evidence>
<dbReference type="SUPFAM" id="SSF54593">
    <property type="entry name" value="Glyoxalase/Bleomycin resistance protein/Dihydroxybiphenyl dioxygenase"/>
    <property type="match status" value="1"/>
</dbReference>
<dbReference type="InterPro" id="IPR029068">
    <property type="entry name" value="Glyas_Bleomycin-R_OHBP_Dase"/>
</dbReference>
<evidence type="ECO:0000256" key="2">
    <source>
        <dbReference type="ARBA" id="ARBA00022723"/>
    </source>
</evidence>
<organism evidence="4 5">
    <name type="scientific">Metabacillus rhizolycopersici</name>
    <dbReference type="NCBI Taxonomy" id="2875709"/>
    <lineage>
        <taxon>Bacteria</taxon>
        <taxon>Bacillati</taxon>
        <taxon>Bacillota</taxon>
        <taxon>Bacilli</taxon>
        <taxon>Bacillales</taxon>
        <taxon>Bacillaceae</taxon>
        <taxon>Metabacillus</taxon>
    </lineage>
</organism>
<dbReference type="InterPro" id="IPR017515">
    <property type="entry name" value="MeMalonyl-CoA_epimerase"/>
</dbReference>
<name>A0ABS7UQZ6_9BACI</name>
<comment type="similarity">
    <text evidence="1">Belongs to the methylmalonyl-CoA epimerase family.</text>
</comment>
<dbReference type="Proteomes" id="UP001165287">
    <property type="component" value="Unassembled WGS sequence"/>
</dbReference>
<dbReference type="PROSITE" id="PS51819">
    <property type="entry name" value="VOC"/>
    <property type="match status" value="1"/>
</dbReference>
<comment type="caution">
    <text evidence="4">The sequence shown here is derived from an EMBL/GenBank/DDBJ whole genome shotgun (WGS) entry which is preliminary data.</text>
</comment>
<proteinExistence type="inferred from homology"/>
<dbReference type="Gene3D" id="3.10.180.10">
    <property type="entry name" value="2,3-Dihydroxybiphenyl 1,2-Dioxygenase, domain 1"/>
    <property type="match status" value="1"/>
</dbReference>
<evidence type="ECO:0000256" key="1">
    <source>
        <dbReference type="ARBA" id="ARBA00009308"/>
    </source>
</evidence>
<keyword evidence="4" id="KW-0413">Isomerase</keyword>
<dbReference type="CDD" id="cd07249">
    <property type="entry name" value="MMCE"/>
    <property type="match status" value="1"/>
</dbReference>
<accession>A0ABS7UQZ6</accession>